<dbReference type="NCBIfam" id="TIGR04131">
    <property type="entry name" value="Bac_Flav_CTERM"/>
    <property type="match status" value="1"/>
</dbReference>
<dbReference type="InterPro" id="IPR026341">
    <property type="entry name" value="T9SS_type_B"/>
</dbReference>
<sequence>MKFLRLLTCFLLLATGAAAQTTCTAPGQNPSTAFPVCGTSTFAQTTVPQCGNRPVGLQHCSGATLTDINPFWYKFTCYQSGTLAFVITPDNISDDYDWALYDVTGRNPAEVYTDASLTIADNWSADGGTTGCSPAGSQQFVCDGPGRPRFSRMPDLEQGHNYLLLVSHFTRTTDGYALSFGGGTAVITDTTPPRLKAIEASCGGDILRVKLNKKMKCTSLTATGSEFFLTPAVATVVSASGFGCDTGFDTDSLELRLSTFLNPGNYTLGIRAGSDGNTLLDVCDRNIPDTNKLPFILLPRAPTPMDSMAPISCAPTELHLVFRRPMLCNTVAADGSDFQLSGTYPATITGARGACSNGSTVSKEIIVTLAQPLYTEGSFRLTLRQGSDGNTVFDECGEQTPAGQFVDFSVKDTVNANFTYTIDYGCQKDSVHFSHPGGHRVDSWAWTLGEGQTATTQAPTAYYSVFDQPKDVRLVVSNGFCSDTSTAQVLLINYLKAGFNVLEDQCPNEPVLLTNTSVGRQLRYQWDFGNGDRSTDVTPSPFYTAPMREKAFTITLNVTDSFNCTSVARKRIVVYPSCYIDVPNAFTPNNDGRNDRFHVLNAVKAVDFQLLVYNRWGRVVFESRNWKEGWDGKINGIEQGTGVFVWYARYTDRDTGAPVLRKGTVVLIR</sequence>
<dbReference type="Proteomes" id="UP000295164">
    <property type="component" value="Unassembled WGS sequence"/>
</dbReference>
<reference evidence="3 4" key="1">
    <citation type="submission" date="2019-03" db="EMBL/GenBank/DDBJ databases">
        <authorList>
            <person name="Kim M.K.M."/>
        </authorList>
    </citation>
    <scope>NUCLEOTIDE SEQUENCE [LARGE SCALE GENOMIC DNA]</scope>
    <source>
        <strain evidence="3 4">17J68-15</strain>
    </source>
</reference>
<name>A0A4R4E517_9BACT</name>
<feature type="signal peptide" evidence="1">
    <location>
        <begin position="1"/>
        <end position="19"/>
    </location>
</feature>
<dbReference type="RefSeq" id="WP_131851456.1">
    <property type="nucleotide sequence ID" value="NZ_SKFH01000008.1"/>
</dbReference>
<dbReference type="Gene3D" id="2.60.40.10">
    <property type="entry name" value="Immunoglobulins"/>
    <property type="match status" value="2"/>
</dbReference>
<proteinExistence type="predicted"/>
<dbReference type="InterPro" id="IPR013783">
    <property type="entry name" value="Ig-like_fold"/>
</dbReference>
<evidence type="ECO:0000259" key="2">
    <source>
        <dbReference type="SMART" id="SM00089"/>
    </source>
</evidence>
<dbReference type="CDD" id="cd00146">
    <property type="entry name" value="PKD"/>
    <property type="match status" value="1"/>
</dbReference>
<dbReference type="AlphaFoldDB" id="A0A4R4E517"/>
<feature type="domain" description="PKD/Chitinase" evidence="2">
    <location>
        <begin position="496"/>
        <end position="577"/>
    </location>
</feature>
<dbReference type="Pfam" id="PF13585">
    <property type="entry name" value="CHU_C"/>
    <property type="match status" value="1"/>
</dbReference>
<dbReference type="InterPro" id="IPR035986">
    <property type="entry name" value="PKD_dom_sf"/>
</dbReference>
<keyword evidence="1" id="KW-0732">Signal</keyword>
<protein>
    <submittedName>
        <fullName evidence="3">T9SS type B sorting domain-containing protein</fullName>
    </submittedName>
</protein>
<comment type="caution">
    <text evidence="3">The sequence shown here is derived from an EMBL/GenBank/DDBJ whole genome shotgun (WGS) entry which is preliminary data.</text>
</comment>
<dbReference type="EMBL" id="SKFH01000008">
    <property type="protein sequence ID" value="TCZ73111.1"/>
    <property type="molecule type" value="Genomic_DNA"/>
</dbReference>
<keyword evidence="4" id="KW-1185">Reference proteome</keyword>
<dbReference type="InterPro" id="IPR022409">
    <property type="entry name" value="PKD/Chitinase_dom"/>
</dbReference>
<accession>A0A4R4E517</accession>
<feature type="chain" id="PRO_5020982339" evidence="1">
    <location>
        <begin position="20"/>
        <end position="669"/>
    </location>
</feature>
<evidence type="ECO:0000256" key="1">
    <source>
        <dbReference type="SAM" id="SignalP"/>
    </source>
</evidence>
<organism evidence="3 4">
    <name type="scientific">Flaviaesturariibacter aridisoli</name>
    <dbReference type="NCBI Taxonomy" id="2545761"/>
    <lineage>
        <taxon>Bacteria</taxon>
        <taxon>Pseudomonadati</taxon>
        <taxon>Bacteroidota</taxon>
        <taxon>Chitinophagia</taxon>
        <taxon>Chitinophagales</taxon>
        <taxon>Chitinophagaceae</taxon>
        <taxon>Flaviaestuariibacter</taxon>
    </lineage>
</organism>
<dbReference type="OrthoDB" id="610082at2"/>
<evidence type="ECO:0000313" key="3">
    <source>
        <dbReference type="EMBL" id="TCZ73111.1"/>
    </source>
</evidence>
<evidence type="ECO:0000313" key="4">
    <source>
        <dbReference type="Proteomes" id="UP000295164"/>
    </source>
</evidence>
<gene>
    <name evidence="3" type="ORF">E0486_07095</name>
</gene>
<dbReference type="SMART" id="SM00089">
    <property type="entry name" value="PKD"/>
    <property type="match status" value="1"/>
</dbReference>
<dbReference type="SUPFAM" id="SSF49299">
    <property type="entry name" value="PKD domain"/>
    <property type="match status" value="2"/>
</dbReference>